<accession>A0A224Z7G9</accession>
<feature type="compositionally biased region" description="Polar residues" evidence="1">
    <location>
        <begin position="236"/>
        <end position="250"/>
    </location>
</feature>
<feature type="region of interest" description="Disordered" evidence="1">
    <location>
        <begin position="27"/>
        <end position="156"/>
    </location>
</feature>
<feature type="compositionally biased region" description="Polar residues" evidence="1">
    <location>
        <begin position="209"/>
        <end position="226"/>
    </location>
</feature>
<protein>
    <submittedName>
        <fullName evidence="2">Swi/snf-related matrix-associated actin-dependent regulator</fullName>
    </submittedName>
</protein>
<feature type="compositionally biased region" description="Polar residues" evidence="1">
    <location>
        <begin position="62"/>
        <end position="71"/>
    </location>
</feature>
<reference evidence="2" key="1">
    <citation type="journal article" date="2017" name="Parasit. Vectors">
        <title>Sialotranscriptomics of Rhipicephalus zambeziensis reveals intricate expression profiles of secretory proteins and suggests tight temporal transcriptional regulation during blood-feeding.</title>
        <authorList>
            <person name="de Castro M.H."/>
            <person name="de Klerk D."/>
            <person name="Pienaar R."/>
            <person name="Rees D.J.G."/>
            <person name="Mans B.J."/>
        </authorList>
    </citation>
    <scope>NUCLEOTIDE SEQUENCE</scope>
    <source>
        <tissue evidence="2">Salivary glands</tissue>
    </source>
</reference>
<feature type="region of interest" description="Disordered" evidence="1">
    <location>
        <begin position="198"/>
        <end position="264"/>
    </location>
</feature>
<feature type="region of interest" description="Disordered" evidence="1">
    <location>
        <begin position="373"/>
        <end position="396"/>
    </location>
</feature>
<name>A0A224Z7G9_9ACAR</name>
<evidence type="ECO:0000256" key="1">
    <source>
        <dbReference type="SAM" id="MobiDB-lite"/>
    </source>
</evidence>
<organism evidence="2">
    <name type="scientific">Rhipicephalus zambeziensis</name>
    <dbReference type="NCBI Taxonomy" id="60191"/>
    <lineage>
        <taxon>Eukaryota</taxon>
        <taxon>Metazoa</taxon>
        <taxon>Ecdysozoa</taxon>
        <taxon>Arthropoda</taxon>
        <taxon>Chelicerata</taxon>
        <taxon>Arachnida</taxon>
        <taxon>Acari</taxon>
        <taxon>Parasitiformes</taxon>
        <taxon>Ixodida</taxon>
        <taxon>Ixodoidea</taxon>
        <taxon>Ixodidae</taxon>
        <taxon>Rhipicephalinae</taxon>
        <taxon>Rhipicephalus</taxon>
        <taxon>Rhipicephalus</taxon>
    </lineage>
</organism>
<dbReference type="AlphaFoldDB" id="A0A224Z7G9"/>
<evidence type="ECO:0000313" key="2">
    <source>
        <dbReference type="EMBL" id="MAA23321.1"/>
    </source>
</evidence>
<feature type="compositionally biased region" description="Low complexity" evidence="1">
    <location>
        <begin position="37"/>
        <end position="48"/>
    </location>
</feature>
<proteinExistence type="predicted"/>
<feature type="region of interest" description="Disordered" evidence="1">
    <location>
        <begin position="295"/>
        <end position="323"/>
    </location>
</feature>
<sequence>MSNSLVNSGTGSSSLLSTLRQFRPRKRCLQHNSVTEQLQSHSNSSQNQTHGLPSVLGRNESDTVSPGTSESSLKRPCRNIAKSADTPRGNQPRDAAVNSEQGPSTSTGVKRKLPEPCGKSRVSGKPAPSALKRTVKKEKESSEDESSDEEGTKYMTDKEKSLKQIIEEFKGADVMALQDALVTCKWDVCETRAYLQENPPRRMAPNPYRNAQFNIFPSSGSRNVNSDSEEEREPSPQETVTTRNEPSGKNATRGVPKPQASTDPDRCCLPTCCSQRTVELVPVCEIKVEAVSDDEEQIDGDVHGMTSDTDESDEETPRTPVKVEPCIDEGNEEVKCAPVKIEPRICMGLLNNASSDELVTIPVCRPKLEAVEENGPDETWTTVTNQQEPEDAAERNDDGEEFILPTEHVTEQPSSSVEEKQINPGDFVAVEIKENSSKVLMAASLYATALQHRMSDDRQRTRLRRVQPL</sequence>
<dbReference type="EMBL" id="GFPF01012175">
    <property type="protein sequence ID" value="MAA23321.1"/>
    <property type="molecule type" value="Transcribed_RNA"/>
</dbReference>
<feature type="compositionally biased region" description="Polar residues" evidence="1">
    <location>
        <begin position="98"/>
        <end position="108"/>
    </location>
</feature>